<reference evidence="3" key="1">
    <citation type="journal article" date="2023" name="Commun. Biol.">
        <title>Genome analysis of Parmales, the sister group of diatoms, reveals the evolutionary specialization of diatoms from phago-mixotrophs to photoautotrophs.</title>
        <authorList>
            <person name="Ban H."/>
            <person name="Sato S."/>
            <person name="Yoshikawa S."/>
            <person name="Yamada K."/>
            <person name="Nakamura Y."/>
            <person name="Ichinomiya M."/>
            <person name="Sato N."/>
            <person name="Blanc-Mathieu R."/>
            <person name="Endo H."/>
            <person name="Kuwata A."/>
            <person name="Ogata H."/>
        </authorList>
    </citation>
    <scope>NUCLEOTIDE SEQUENCE [LARGE SCALE GENOMIC DNA]</scope>
</reference>
<evidence type="ECO:0000313" key="3">
    <source>
        <dbReference type="Proteomes" id="UP001165065"/>
    </source>
</evidence>
<feature type="region of interest" description="Disordered" evidence="1">
    <location>
        <begin position="280"/>
        <end position="321"/>
    </location>
</feature>
<feature type="non-terminal residue" evidence="2">
    <location>
        <position position="1"/>
    </location>
</feature>
<protein>
    <submittedName>
        <fullName evidence="2">Uncharacterized protein</fullName>
    </submittedName>
</protein>
<dbReference type="OrthoDB" id="200672at2759"/>
<dbReference type="Proteomes" id="UP001165065">
    <property type="component" value="Unassembled WGS sequence"/>
</dbReference>
<feature type="compositionally biased region" description="Polar residues" evidence="1">
    <location>
        <begin position="282"/>
        <end position="296"/>
    </location>
</feature>
<accession>A0A9W7L9C1</accession>
<feature type="compositionally biased region" description="Polar residues" evidence="1">
    <location>
        <begin position="185"/>
        <end position="197"/>
    </location>
</feature>
<feature type="compositionally biased region" description="Acidic residues" evidence="1">
    <location>
        <begin position="155"/>
        <end position="175"/>
    </location>
</feature>
<gene>
    <name evidence="2" type="ORF">TrCOL_g12530</name>
</gene>
<comment type="caution">
    <text evidence="2">The sequence shown here is derived from an EMBL/GenBank/DDBJ whole genome shotgun (WGS) entry which is preliminary data.</text>
</comment>
<name>A0A9W7L9C1_9STRA</name>
<sequence>RLSYSSTLELFKAAPEQKPLRVKYRTPQAVSASVRARCSTASPEVFQDCIVKVSNFNIYFEQDSTVLPPVALKDELAHVVLTLTASSTPPLLLNLICAGGREISLKFKTFNKLITFAVGLYSNTMLLGGVGCGVSPVLLAMLDKAGVSALNFSGEDPEDCSDVDDEENEDGEAGEGDMFFEGTDGAQQGSANRSVSGDSERDLYSVVDELQQQLQDCEEPLPAANELAALRGMLEEEHRKNIEMLSRKLEAEAKHERTRVEREEKAGREIERAKFIKAEPSKQVTAVSQSQGPFESSTRDTRDSPLKRWKPKTQFSQQHTSFSSMPTLTQIMEGAKAETRMSARESIEVKRDEALVSESRRYSISSVNSSDGTTGLMQPPKTRAKLDRGIMELYGELIGQVLKNPPIVVSAASSMRGDAPSCRAFCRAVVSRLGCRYTSSFSNFLTGVVSRALEMGDQQILFNVVGEICLLPEVLLWARSVTRVSKEDELEGEGSGGREEDVALKLVSNVVQRLVDGGAEGVPDVLVGCLQELSRGGAMGMLSVSNVLSEFVLLKGLKDGGLLGRNPESMVERCLVVFLRLTLGGIAGGGGRMGGGGIEGTGNGGPLTIKMQAKTASLQVKVSKWIGNIMHVEKQGGGGRDGGNGNAYGSGGGLHFDSSFAGVSGKPREMLNLVAVRGKELYLIHSAVEEGSRGGYGDGKIAGVLASLGKADVGLTSVEDRDKALLLDVGGEGWGTGDNSVALQEATWIIQKAKSRLQSIFADKTGALSRVDVKSARQVLSELKDKKPCISVMREEARRLNAAILLSQNYRMCIEESGETDEGAGISFLVENKLLRIIQGELAIIQRMKLLMKKGSGGEEGTGREEKGEKGKGGGGGGRGEREAGGQVAGEKSRGEGGALPTNSLATLLSTVFNPANLE</sequence>
<dbReference type="EMBL" id="BRYA01001148">
    <property type="protein sequence ID" value="GMI39654.1"/>
    <property type="molecule type" value="Genomic_DNA"/>
</dbReference>
<feature type="compositionally biased region" description="Basic and acidic residues" evidence="1">
    <location>
        <begin position="297"/>
        <end position="306"/>
    </location>
</feature>
<proteinExistence type="predicted"/>
<feature type="region of interest" description="Disordered" evidence="1">
    <location>
        <begin position="855"/>
        <end position="905"/>
    </location>
</feature>
<feature type="region of interest" description="Disordered" evidence="1">
    <location>
        <begin position="153"/>
        <end position="198"/>
    </location>
</feature>
<evidence type="ECO:0000256" key="1">
    <source>
        <dbReference type="SAM" id="MobiDB-lite"/>
    </source>
</evidence>
<organism evidence="2 3">
    <name type="scientific">Triparma columacea</name>
    <dbReference type="NCBI Taxonomy" id="722753"/>
    <lineage>
        <taxon>Eukaryota</taxon>
        <taxon>Sar</taxon>
        <taxon>Stramenopiles</taxon>
        <taxon>Ochrophyta</taxon>
        <taxon>Bolidophyceae</taxon>
        <taxon>Parmales</taxon>
        <taxon>Triparmaceae</taxon>
        <taxon>Triparma</taxon>
    </lineage>
</organism>
<dbReference type="AlphaFoldDB" id="A0A9W7L9C1"/>
<feature type="compositionally biased region" description="Basic and acidic residues" evidence="1">
    <location>
        <begin position="861"/>
        <end position="872"/>
    </location>
</feature>
<keyword evidence="3" id="KW-1185">Reference proteome</keyword>
<evidence type="ECO:0000313" key="2">
    <source>
        <dbReference type="EMBL" id="GMI39654.1"/>
    </source>
</evidence>